<dbReference type="PANTHER" id="PTHR47099">
    <property type="entry name" value="METHYLCOBAMIDE:COM METHYLTRANSFERASE MTBA"/>
    <property type="match status" value="1"/>
</dbReference>
<dbReference type="Gene3D" id="3.20.20.210">
    <property type="match status" value="1"/>
</dbReference>
<dbReference type="EMBL" id="BSDY01000032">
    <property type="protein sequence ID" value="GLI58048.1"/>
    <property type="molecule type" value="Genomic_DNA"/>
</dbReference>
<dbReference type="AlphaFoldDB" id="A0A9W6GNV8"/>
<name>A0A9W6GNV8_9FUSO</name>
<comment type="caution">
    <text evidence="2">The sequence shown here is derived from an EMBL/GenBank/DDBJ whole genome shotgun (WGS) entry which is preliminary data.</text>
</comment>
<dbReference type="InterPro" id="IPR052024">
    <property type="entry name" value="Methanogen_methyltrans"/>
</dbReference>
<keyword evidence="3" id="KW-1185">Reference proteome</keyword>
<dbReference type="CDD" id="cd03465">
    <property type="entry name" value="URO-D_like"/>
    <property type="match status" value="1"/>
</dbReference>
<organism evidence="2 3">
    <name type="scientific">Propionigenium maris DSM 9537</name>
    <dbReference type="NCBI Taxonomy" id="1123000"/>
    <lineage>
        <taxon>Bacteria</taxon>
        <taxon>Fusobacteriati</taxon>
        <taxon>Fusobacteriota</taxon>
        <taxon>Fusobacteriia</taxon>
        <taxon>Fusobacteriales</taxon>
        <taxon>Fusobacteriaceae</taxon>
        <taxon>Propionigenium</taxon>
    </lineage>
</organism>
<accession>A0A9W6GNV8</accession>
<dbReference type="SUPFAM" id="SSF51726">
    <property type="entry name" value="UROD/MetE-like"/>
    <property type="match status" value="1"/>
</dbReference>
<dbReference type="InterPro" id="IPR038071">
    <property type="entry name" value="UROD/MetE-like_sf"/>
</dbReference>
<evidence type="ECO:0000313" key="2">
    <source>
        <dbReference type="EMBL" id="GLI58048.1"/>
    </source>
</evidence>
<dbReference type="Proteomes" id="UP001144471">
    <property type="component" value="Unassembled WGS sequence"/>
</dbReference>
<dbReference type="InterPro" id="IPR000257">
    <property type="entry name" value="Uroporphyrinogen_deCOase"/>
</dbReference>
<dbReference type="RefSeq" id="WP_281837721.1">
    <property type="nucleotide sequence ID" value="NZ_BSDY01000032.1"/>
</dbReference>
<reference evidence="2" key="1">
    <citation type="submission" date="2022-12" db="EMBL/GenBank/DDBJ databases">
        <title>Reference genome sequencing for broad-spectrum identification of bacterial and archaeal isolates by mass spectrometry.</title>
        <authorList>
            <person name="Sekiguchi Y."/>
            <person name="Tourlousse D.M."/>
        </authorList>
    </citation>
    <scope>NUCLEOTIDE SEQUENCE</scope>
    <source>
        <strain evidence="2">10succ1</strain>
    </source>
</reference>
<gene>
    <name evidence="2" type="ORF">PM10SUCC1_35620</name>
</gene>
<dbReference type="Pfam" id="PF01208">
    <property type="entry name" value="URO-D"/>
    <property type="match status" value="1"/>
</dbReference>
<evidence type="ECO:0000259" key="1">
    <source>
        <dbReference type="Pfam" id="PF01208"/>
    </source>
</evidence>
<evidence type="ECO:0000313" key="3">
    <source>
        <dbReference type="Proteomes" id="UP001144471"/>
    </source>
</evidence>
<dbReference type="GO" id="GO:0004853">
    <property type="term" value="F:uroporphyrinogen decarboxylase activity"/>
    <property type="evidence" value="ECO:0007669"/>
    <property type="project" value="InterPro"/>
</dbReference>
<sequence>MVIRKDVLTSKERVMNFIQGKPIDRIPCMPIVTANSSHLIGKTIGDFQRDPQVMAESYIAAYERYRYDLTYLFSNTSYVAEAMGQELVYYEDEPACTHNPVIGSREDLSKIKVADKRDGKFPVFFEALEILRERIGDEVVLAVCFSGPLSTAATLRGTEDFVKDMYNDPEFCNELMEMTTETCENFMKACIEHGALPIILEPVSSGSLLSPRLYKKFSLPFTRRLVDLAHHMSSLIALHICGKTHKIIDLMAESKADILSIDICDLSLAREKVAGRSVILGNITPANELLFGTREEVVDVCKKVMDEMKGYEGGFILSSGCEIPKKVPFENIDAMMDAARSYGAYDYKKEI</sequence>
<protein>
    <submittedName>
        <fullName evidence="2">Uroporphyrinogen decarboxylase</fullName>
    </submittedName>
</protein>
<feature type="domain" description="Uroporphyrinogen decarboxylase (URO-D)" evidence="1">
    <location>
        <begin position="9"/>
        <end position="342"/>
    </location>
</feature>
<proteinExistence type="predicted"/>
<dbReference type="PANTHER" id="PTHR47099:SF1">
    <property type="entry name" value="METHYLCOBAMIDE:COM METHYLTRANSFERASE MTBA"/>
    <property type="match status" value="1"/>
</dbReference>
<dbReference type="GO" id="GO:0006779">
    <property type="term" value="P:porphyrin-containing compound biosynthetic process"/>
    <property type="evidence" value="ECO:0007669"/>
    <property type="project" value="InterPro"/>
</dbReference>